<keyword evidence="1" id="KW-0175">Coiled coil</keyword>
<dbReference type="OrthoDB" id="429525at2759"/>
<evidence type="ECO:0000313" key="4">
    <source>
        <dbReference type="Proteomes" id="UP000186817"/>
    </source>
</evidence>
<dbReference type="AlphaFoldDB" id="A0A1Q9CQP1"/>
<gene>
    <name evidence="3" type="ORF">AK812_SmicGene33789</name>
</gene>
<name>A0A1Q9CQP1_SYMMI</name>
<accession>A0A1Q9CQP1</accession>
<reference evidence="3 4" key="1">
    <citation type="submission" date="2016-02" db="EMBL/GenBank/DDBJ databases">
        <title>Genome analysis of coral dinoflagellate symbionts highlights evolutionary adaptations to a symbiotic lifestyle.</title>
        <authorList>
            <person name="Aranda M."/>
            <person name="Li Y."/>
            <person name="Liew Y.J."/>
            <person name="Baumgarten S."/>
            <person name="Simakov O."/>
            <person name="Wilson M."/>
            <person name="Piel J."/>
            <person name="Ashoor H."/>
            <person name="Bougouffa S."/>
            <person name="Bajic V.B."/>
            <person name="Ryu T."/>
            <person name="Ravasi T."/>
            <person name="Bayer T."/>
            <person name="Micklem G."/>
            <person name="Kim H."/>
            <person name="Bhak J."/>
            <person name="Lajeunesse T.C."/>
            <person name="Voolstra C.R."/>
        </authorList>
    </citation>
    <scope>NUCLEOTIDE SEQUENCE [LARGE SCALE GENOMIC DNA]</scope>
    <source>
        <strain evidence="3 4">CCMP2467</strain>
    </source>
</reference>
<comment type="caution">
    <text evidence="3">The sequence shown here is derived from an EMBL/GenBank/DDBJ whole genome shotgun (WGS) entry which is preliminary data.</text>
</comment>
<keyword evidence="4" id="KW-1185">Reference proteome</keyword>
<feature type="region of interest" description="Disordered" evidence="2">
    <location>
        <begin position="464"/>
        <end position="495"/>
    </location>
</feature>
<dbReference type="Proteomes" id="UP000186817">
    <property type="component" value="Unassembled WGS sequence"/>
</dbReference>
<dbReference type="EMBL" id="LSRX01000987">
    <property type="protein sequence ID" value="OLP85242.1"/>
    <property type="molecule type" value="Genomic_DNA"/>
</dbReference>
<evidence type="ECO:0000256" key="2">
    <source>
        <dbReference type="SAM" id="MobiDB-lite"/>
    </source>
</evidence>
<feature type="compositionally biased region" description="Basic and acidic residues" evidence="2">
    <location>
        <begin position="464"/>
        <end position="475"/>
    </location>
</feature>
<organism evidence="3 4">
    <name type="scientific">Symbiodinium microadriaticum</name>
    <name type="common">Dinoflagellate</name>
    <name type="synonym">Zooxanthella microadriatica</name>
    <dbReference type="NCBI Taxonomy" id="2951"/>
    <lineage>
        <taxon>Eukaryota</taxon>
        <taxon>Sar</taxon>
        <taxon>Alveolata</taxon>
        <taxon>Dinophyceae</taxon>
        <taxon>Suessiales</taxon>
        <taxon>Symbiodiniaceae</taxon>
        <taxon>Symbiodinium</taxon>
    </lineage>
</organism>
<feature type="coiled-coil region" evidence="1">
    <location>
        <begin position="498"/>
        <end position="565"/>
    </location>
</feature>
<sequence length="703" mass="78188">MEKKGTDLVDQEVLALAGIPDRVHRVKVCQCGTLLEKWRSEASRLVQKSRSSKRHFHEILDETSLEVIHRVETNYTQERDEKRDLDMAFRLDNELMQDSLLHVRRHGHGDVEDNILHFSCTDALDEPLGALWLSSYTPPLKRGRHARSFRGIALPKPQTGAVRLAFWRSSFAIAPVWSGVAATAPSAVRVTYAVSNRLAKFKDYLHIREKSAGTVVDCDVYNHIERHLLECAPHASRNDEVSFEDGSCPSNWSVSGLARRMRLLKKVGDLLDTADEKTTEANLDTLTRHVGDAFGGNSNEASGIKLDLGIVEGLADLKNQIGTDLKGLGVQRDRGSESDAGVRLAALKERVEELHAKEAERAEQRSRLQTQLLEVESAINEKSCAAEASTTRQPVQDSRLEELRREFHEREAQALQRAGSLAETTTQIAANNDHLSQQLDFWKEKAGQLLASLGLETVPEEVEKAAQLEEGREQSEAADQVKSTPAASTPDAGVVKEHADEQCAVQDLEAMLAELMRRSEEIMGRVEQQRHQDLLLQLGSAQDTAAKEANAVSEYQTQLQTLRQTKEARSQRVRAKAAAAPARMDEVMQLRAEVETLRGCLESSTKERWRLEAQLGKHRAAAAADLERAVPSSTTTCWTWLDVPLMRLVTLLVKSTCLRRSFALHLLATFRWKAPLSAQGTGGCATVHTSWQGFALIMPEVVL</sequence>
<evidence type="ECO:0000313" key="3">
    <source>
        <dbReference type="EMBL" id="OLP85242.1"/>
    </source>
</evidence>
<protein>
    <submittedName>
        <fullName evidence="3">Uncharacterized protein</fullName>
    </submittedName>
</protein>
<proteinExistence type="predicted"/>
<evidence type="ECO:0000256" key="1">
    <source>
        <dbReference type="SAM" id="Coils"/>
    </source>
</evidence>